<dbReference type="Pfam" id="PF26344">
    <property type="entry name" value="YuzC"/>
    <property type="match status" value="1"/>
</dbReference>
<dbReference type="RefSeq" id="WP_204537973.1">
    <property type="nucleotide sequence ID" value="NZ_JAFBFI010000002.1"/>
</dbReference>
<organism evidence="1 2">
    <name type="scientific">Peribacillus deserti</name>
    <dbReference type="NCBI Taxonomy" id="673318"/>
    <lineage>
        <taxon>Bacteria</taxon>
        <taxon>Bacillati</taxon>
        <taxon>Bacillota</taxon>
        <taxon>Bacilli</taxon>
        <taxon>Bacillales</taxon>
        <taxon>Bacillaceae</taxon>
        <taxon>Peribacillus</taxon>
    </lineage>
</organism>
<dbReference type="EMBL" id="JAFBFI010000002">
    <property type="protein sequence ID" value="MBM7691051.1"/>
    <property type="molecule type" value="Genomic_DNA"/>
</dbReference>
<sequence>MYWYHNQNQNHQGNVSMPISDYYYIRQPASQDPSDVKALQASAASFIPLTKEIHQLLTAIAYKPQFARQLKEAGAQGNVTRVQNLIRSIPVGTPFRVHINPDGISVIFLSPTGKTCFGINVSLCW</sequence>
<evidence type="ECO:0000313" key="1">
    <source>
        <dbReference type="EMBL" id="MBM7691051.1"/>
    </source>
</evidence>
<name>A0ABS2QD18_9BACI</name>
<protein>
    <submittedName>
        <fullName evidence="1">Uncharacterized protein</fullName>
    </submittedName>
</protein>
<keyword evidence="2" id="KW-1185">Reference proteome</keyword>
<reference evidence="1 2" key="1">
    <citation type="submission" date="2021-01" db="EMBL/GenBank/DDBJ databases">
        <title>Genomic Encyclopedia of Type Strains, Phase IV (KMG-IV): sequencing the most valuable type-strain genomes for metagenomic binning, comparative biology and taxonomic classification.</title>
        <authorList>
            <person name="Goeker M."/>
        </authorList>
    </citation>
    <scope>NUCLEOTIDE SEQUENCE [LARGE SCALE GENOMIC DNA]</scope>
    <source>
        <strain evidence="1 2">DSM 105482</strain>
    </source>
</reference>
<dbReference type="Proteomes" id="UP000823486">
    <property type="component" value="Unassembled WGS sequence"/>
</dbReference>
<comment type="caution">
    <text evidence="1">The sequence shown here is derived from an EMBL/GenBank/DDBJ whole genome shotgun (WGS) entry which is preliminary data.</text>
</comment>
<dbReference type="InterPro" id="IPR058870">
    <property type="entry name" value="YuzC"/>
</dbReference>
<proteinExistence type="predicted"/>
<accession>A0ABS2QD18</accession>
<evidence type="ECO:0000313" key="2">
    <source>
        <dbReference type="Proteomes" id="UP000823486"/>
    </source>
</evidence>
<gene>
    <name evidence="1" type="ORF">JOC77_000456</name>
</gene>